<protein>
    <submittedName>
        <fullName evidence="2">Uncharacterized protein</fullName>
    </submittedName>
</protein>
<organism evidence="2 3">
    <name type="scientific">Leptospira interrogans serovar Canicola</name>
    <dbReference type="NCBI Taxonomy" id="211880"/>
    <lineage>
        <taxon>Bacteria</taxon>
        <taxon>Pseudomonadati</taxon>
        <taxon>Spirochaetota</taxon>
        <taxon>Spirochaetia</taxon>
        <taxon>Leptospirales</taxon>
        <taxon>Leptospiraceae</taxon>
        <taxon>Leptospira</taxon>
    </lineage>
</organism>
<dbReference type="RefSeq" id="WP_002108387.1">
    <property type="nucleotide sequence ID" value="NZ_CP043889.1"/>
</dbReference>
<evidence type="ECO:0000313" key="3">
    <source>
        <dbReference type="Proteomes" id="UP000663124"/>
    </source>
</evidence>
<feature type="region of interest" description="Disordered" evidence="1">
    <location>
        <begin position="1"/>
        <end position="34"/>
    </location>
</feature>
<feature type="compositionally biased region" description="Polar residues" evidence="1">
    <location>
        <begin position="164"/>
        <end position="178"/>
    </location>
</feature>
<dbReference type="AlphaFoldDB" id="A0AAP9WHC9"/>
<accession>A0AAP9WHC9</accession>
<proteinExistence type="predicted"/>
<dbReference type="Proteomes" id="UP000663124">
    <property type="component" value="Plasmid p5"/>
</dbReference>
<dbReference type="EMBL" id="CP043889">
    <property type="protein sequence ID" value="QOI45137.1"/>
    <property type="molecule type" value="Genomic_DNA"/>
</dbReference>
<geneLocation type="plasmid" evidence="2 3">
    <name>p5</name>
</geneLocation>
<feature type="compositionally biased region" description="Polar residues" evidence="1">
    <location>
        <begin position="10"/>
        <end position="20"/>
    </location>
</feature>
<feature type="region of interest" description="Disordered" evidence="1">
    <location>
        <begin position="155"/>
        <end position="178"/>
    </location>
</feature>
<sequence length="178" mass="20174">MKSKQKSTKNLKQGPAPTQDNRIKRSKSGGYKSTRTEVERRIKIIENLLLSGLEKDIVHYCAENFNINARQSKRYKARALKNIRNITDRDRENNVARAIHMATVGYNRAMSNVKAANAGPKYLDIFCKITGAYEPQKIDVNTSIDLVQLAREGHTELPRKKESITSIDTGEDNSPQRT</sequence>
<evidence type="ECO:0000313" key="2">
    <source>
        <dbReference type="EMBL" id="QOI45137.1"/>
    </source>
</evidence>
<name>A0AAP9WHC9_LEPIR</name>
<keyword evidence="2" id="KW-0614">Plasmid</keyword>
<gene>
    <name evidence="2" type="ORF">Lepto782_23455</name>
</gene>
<reference evidence="2" key="1">
    <citation type="submission" date="2019-09" db="EMBL/GenBank/DDBJ databases">
        <title>Comparative Genomics of Leptospira interrogans Reveals Genome Plasticity - A Common Adaptive Strategy for Survival in Various Hosts.</title>
        <authorList>
            <person name="Ramli S.R."/>
            <person name="Bunk B."/>
            <person name="Goris M."/>
            <person name="Bhuju S."/>
            <person name="Jarek M."/>
            <person name="Sproer C."/>
            <person name="Mustakim S."/>
            <person name="Strommenger B."/>
            <person name="Pessler F."/>
        </authorList>
    </citation>
    <scope>NUCLEOTIDE SEQUENCE</scope>
    <source>
        <strain evidence="2">782</strain>
        <plasmid evidence="2">p5</plasmid>
    </source>
</reference>
<evidence type="ECO:0000256" key="1">
    <source>
        <dbReference type="SAM" id="MobiDB-lite"/>
    </source>
</evidence>